<evidence type="ECO:0000256" key="2">
    <source>
        <dbReference type="ARBA" id="ARBA00022692"/>
    </source>
</evidence>
<feature type="transmembrane region" description="Helical" evidence="6">
    <location>
        <begin position="402"/>
        <end position="424"/>
    </location>
</feature>
<dbReference type="PATRIC" id="fig|1280954.3.peg.1717"/>
<name>A0A062V9J2_9PROT</name>
<feature type="transmembrane region" description="Helical" evidence="6">
    <location>
        <begin position="103"/>
        <end position="127"/>
    </location>
</feature>
<dbReference type="Pfam" id="PF13520">
    <property type="entry name" value="AA_permease_2"/>
    <property type="match status" value="1"/>
</dbReference>
<organism evidence="7 8">
    <name type="scientific">Hyphomonas polymorpha PS728</name>
    <dbReference type="NCBI Taxonomy" id="1280954"/>
    <lineage>
        <taxon>Bacteria</taxon>
        <taxon>Pseudomonadati</taxon>
        <taxon>Pseudomonadota</taxon>
        <taxon>Alphaproteobacteria</taxon>
        <taxon>Hyphomonadales</taxon>
        <taxon>Hyphomonadaceae</taxon>
        <taxon>Hyphomonas</taxon>
    </lineage>
</organism>
<feature type="transmembrane region" description="Helical" evidence="6">
    <location>
        <begin position="168"/>
        <end position="189"/>
    </location>
</feature>
<dbReference type="GO" id="GO:0016020">
    <property type="term" value="C:membrane"/>
    <property type="evidence" value="ECO:0007669"/>
    <property type="project" value="UniProtKB-SubCell"/>
</dbReference>
<feature type="transmembrane region" description="Helical" evidence="6">
    <location>
        <begin position="139"/>
        <end position="156"/>
    </location>
</feature>
<dbReference type="eggNOG" id="COG0531">
    <property type="taxonomic scope" value="Bacteria"/>
</dbReference>
<dbReference type="PANTHER" id="PTHR11785:SF512">
    <property type="entry name" value="SOBREMESA, ISOFORM B"/>
    <property type="match status" value="1"/>
</dbReference>
<comment type="caution">
    <text evidence="7">The sequence shown here is derived from an EMBL/GenBank/DDBJ whole genome shotgun (WGS) entry which is preliminary data.</text>
</comment>
<evidence type="ECO:0000256" key="6">
    <source>
        <dbReference type="SAM" id="Phobius"/>
    </source>
</evidence>
<feature type="region of interest" description="Disordered" evidence="5">
    <location>
        <begin position="1"/>
        <end position="22"/>
    </location>
</feature>
<evidence type="ECO:0000256" key="4">
    <source>
        <dbReference type="ARBA" id="ARBA00023136"/>
    </source>
</evidence>
<dbReference type="AlphaFoldDB" id="A0A062V9J2"/>
<dbReference type="Gene3D" id="1.20.1740.10">
    <property type="entry name" value="Amino acid/polyamine transporter I"/>
    <property type="match status" value="1"/>
</dbReference>
<protein>
    <submittedName>
        <fullName evidence="7">Amino acid permease family protein</fullName>
    </submittedName>
</protein>
<feature type="transmembrane region" description="Helical" evidence="6">
    <location>
        <begin position="201"/>
        <end position="222"/>
    </location>
</feature>
<accession>A0A062V9J2</accession>
<feature type="transmembrane region" description="Helical" evidence="6">
    <location>
        <begin position="341"/>
        <end position="360"/>
    </location>
</feature>
<keyword evidence="3 6" id="KW-1133">Transmembrane helix</keyword>
<reference evidence="7 8" key="1">
    <citation type="journal article" date="2014" name="Antonie Van Leeuwenhoek">
        <title>Hyphomonas beringensis sp. nov. and Hyphomonas chukchiensis sp. nov., isolated from surface seawater of the Bering Sea and Chukchi Sea.</title>
        <authorList>
            <person name="Li C."/>
            <person name="Lai Q."/>
            <person name="Li G."/>
            <person name="Dong C."/>
            <person name="Wang J."/>
            <person name="Liao Y."/>
            <person name="Shao Z."/>
        </authorList>
    </citation>
    <scope>NUCLEOTIDE SEQUENCE [LARGE SCALE GENOMIC DNA]</scope>
    <source>
        <strain evidence="7 8">PS728</strain>
    </source>
</reference>
<comment type="subcellular location">
    <subcellularLocation>
        <location evidence="1">Membrane</location>
        <topology evidence="1">Multi-pass membrane protein</topology>
    </subcellularLocation>
</comment>
<keyword evidence="8" id="KW-1185">Reference proteome</keyword>
<evidence type="ECO:0000313" key="7">
    <source>
        <dbReference type="EMBL" id="KCZ98920.1"/>
    </source>
</evidence>
<evidence type="ECO:0000256" key="3">
    <source>
        <dbReference type="ARBA" id="ARBA00022989"/>
    </source>
</evidence>
<dbReference type="InterPro" id="IPR002293">
    <property type="entry name" value="AA/rel_permease1"/>
</dbReference>
<feature type="transmembrane region" description="Helical" evidence="6">
    <location>
        <begin position="29"/>
        <end position="52"/>
    </location>
</feature>
<feature type="transmembrane region" description="Helical" evidence="6">
    <location>
        <begin position="430"/>
        <end position="448"/>
    </location>
</feature>
<dbReference type="PANTHER" id="PTHR11785">
    <property type="entry name" value="AMINO ACID TRANSPORTER"/>
    <property type="match status" value="1"/>
</dbReference>
<dbReference type="STRING" id="1280954.HPO_08469"/>
<dbReference type="PIRSF" id="PIRSF006060">
    <property type="entry name" value="AA_transporter"/>
    <property type="match status" value="1"/>
</dbReference>
<sequence>MAGRPSPRVDLRMAAPAPSSPTRNLTTRYIVVVTIAMVVGAGIFKSPALVAANAGSEAAVYLLWIAGGLISLMGALCYSELAAAFPHAGGDYHFLERAWGRHFAFLFAWARLAVINTGAIALLGFVIGDYMNRVIDLGPHGPAIYAFASVIGLTALKLRPAGEASDSSLVIILIIGLLVLVAAGVKIALQGTPPLAPGSPYMPGLGGIGYGLVFVLLAFGGWTESATLSAEVKDAQRGMVRGLVIAIVLITGLYLLTAWAMLRGLGLDGLSGASAPAADLMALAFGEKAGVILALAVVAAAATSVNATILVGARTTYAAAARLPALSWIGRWDEQARSPRNAILAQGIISLLLVGFGAAYRGFETLVDYTAPVYWVFLIASGAALIRLRMKEPAAERPFRVPLYPLLPLLFILTSSAMLVSAVLYVQGGAFFGLGVLIVGLAVLPLLGRQRV</sequence>
<dbReference type="InterPro" id="IPR050598">
    <property type="entry name" value="AminoAcid_Transporter"/>
</dbReference>
<feature type="transmembrane region" description="Helical" evidence="6">
    <location>
        <begin position="58"/>
        <end position="82"/>
    </location>
</feature>
<feature type="transmembrane region" description="Helical" evidence="6">
    <location>
        <begin position="243"/>
        <end position="262"/>
    </location>
</feature>
<evidence type="ECO:0000256" key="1">
    <source>
        <dbReference type="ARBA" id="ARBA00004141"/>
    </source>
</evidence>
<dbReference type="GO" id="GO:0015179">
    <property type="term" value="F:L-amino acid transmembrane transporter activity"/>
    <property type="evidence" value="ECO:0007669"/>
    <property type="project" value="TreeGrafter"/>
</dbReference>
<gene>
    <name evidence="7" type="ORF">HPO_08469</name>
</gene>
<evidence type="ECO:0000313" key="8">
    <source>
        <dbReference type="Proteomes" id="UP000027100"/>
    </source>
</evidence>
<feature type="transmembrane region" description="Helical" evidence="6">
    <location>
        <begin position="289"/>
        <end position="313"/>
    </location>
</feature>
<dbReference type="Proteomes" id="UP000027100">
    <property type="component" value="Unassembled WGS sequence"/>
</dbReference>
<dbReference type="EMBL" id="ARYM01000008">
    <property type="protein sequence ID" value="KCZ98920.1"/>
    <property type="molecule type" value="Genomic_DNA"/>
</dbReference>
<evidence type="ECO:0000256" key="5">
    <source>
        <dbReference type="SAM" id="MobiDB-lite"/>
    </source>
</evidence>
<proteinExistence type="predicted"/>
<keyword evidence="4 6" id="KW-0472">Membrane</keyword>
<keyword evidence="2 6" id="KW-0812">Transmembrane</keyword>
<feature type="transmembrane region" description="Helical" evidence="6">
    <location>
        <begin position="372"/>
        <end position="390"/>
    </location>
</feature>